<dbReference type="OrthoDB" id="3175255at2759"/>
<evidence type="ECO:0000259" key="4">
    <source>
        <dbReference type="PROSITE" id="PS50002"/>
    </source>
</evidence>
<feature type="compositionally biased region" description="Low complexity" evidence="3">
    <location>
        <begin position="174"/>
        <end position="188"/>
    </location>
</feature>
<sequence>MAFPPTPQAVLARPGTAGPPRFGKPCESSPLQPSRSAGALGARNPATAGPGDAQWPAPPPAGSSWLARRPQTRLSGAGSARPGGRGHPRGRGRKAGLAAGRVRWAGAPPPAVGLRGRHREWQRRKARPRRRGAETRGDAGAGWRGPGGGELGAGPEAGPARALELREQGEESPAAGAELREAAAAARAAGERVGADELGSGTAGGSKPEQRRVGAVSVGGRRCSPARGGRKPAGGEVGGCGGSGCVCSGGGGGACARLPPLSSCHRQPLLLLQSRGGETRGGCRSSRRRHHPVAEQPRASLPAGVLPAPGHLPARVCRVLRAGPARSGAFALELLNLSGFPLPLSPHASQGLHCAWLQLSRAFHRRRALWRCLCISGKERCLPPRPPAAARVAASLLRAGGASVVPGVRPQPPPSEVCLPPLPGSANMSAEGYQYRALYDYKKEREEDIDLHLGDILTVNKGTLVALGFSDGQEARPEEIGWLNGYNETTGERGDFPGTYVEYIGRKKISPPTPKPRPPRPLPVAPGSSKTEADSEQQDQAKFGKVCAKQVGQAAVGTGWAGLTGTSPCVSAKDSDTLMSSLMMAYSS</sequence>
<feature type="compositionally biased region" description="Pro residues" evidence="3">
    <location>
        <begin position="511"/>
        <end position="524"/>
    </location>
</feature>
<feature type="domain" description="SH3" evidence="4">
    <location>
        <begin position="430"/>
        <end position="506"/>
    </location>
</feature>
<dbReference type="FunFam" id="2.30.30.40:FF:000075">
    <property type="entry name" value="phosphatidylinositol 3-kinase regulatory subunit alpha"/>
    <property type="match status" value="1"/>
</dbReference>
<keyword evidence="1 2" id="KW-0728">SH3 domain</keyword>
<accession>A0A8J6ABT8</accession>
<dbReference type="InterPro" id="IPR035591">
    <property type="entry name" value="PI3K_p85alpha_SH3"/>
</dbReference>
<organism evidence="5 6">
    <name type="scientific">Galemys pyrenaicus</name>
    <name type="common">Iberian desman</name>
    <name type="synonym">Pyrenean desman</name>
    <dbReference type="NCBI Taxonomy" id="202257"/>
    <lineage>
        <taxon>Eukaryota</taxon>
        <taxon>Metazoa</taxon>
        <taxon>Chordata</taxon>
        <taxon>Craniata</taxon>
        <taxon>Vertebrata</taxon>
        <taxon>Euteleostomi</taxon>
        <taxon>Mammalia</taxon>
        <taxon>Eutheria</taxon>
        <taxon>Laurasiatheria</taxon>
        <taxon>Eulipotyphla</taxon>
        <taxon>Talpidae</taxon>
        <taxon>Galemys</taxon>
    </lineage>
</organism>
<dbReference type="CDD" id="cd11910">
    <property type="entry name" value="SH3_PI3K_p85alpha"/>
    <property type="match status" value="1"/>
</dbReference>
<feature type="compositionally biased region" description="Low complexity" evidence="3">
    <location>
        <begin position="213"/>
        <end position="222"/>
    </location>
</feature>
<dbReference type="Proteomes" id="UP000700334">
    <property type="component" value="Unassembled WGS sequence"/>
</dbReference>
<dbReference type="EMBL" id="JAGFMF010011684">
    <property type="protein sequence ID" value="KAG8516152.1"/>
    <property type="molecule type" value="Genomic_DNA"/>
</dbReference>
<reference evidence="5" key="1">
    <citation type="journal article" date="2021" name="Evol. Appl.">
        <title>The genome of the Pyrenean desman and the effects of bottlenecks and inbreeding on the genomic landscape of an endangered species.</title>
        <authorList>
            <person name="Escoda L."/>
            <person name="Castresana J."/>
        </authorList>
    </citation>
    <scope>NUCLEOTIDE SEQUENCE</scope>
    <source>
        <strain evidence="5">IBE-C5619</strain>
    </source>
</reference>
<dbReference type="Gene3D" id="2.30.30.40">
    <property type="entry name" value="SH3 Domains"/>
    <property type="match status" value="1"/>
</dbReference>
<feature type="compositionally biased region" description="Gly residues" evidence="3">
    <location>
        <begin position="139"/>
        <end position="152"/>
    </location>
</feature>
<evidence type="ECO:0000256" key="2">
    <source>
        <dbReference type="PROSITE-ProRule" id="PRU00192"/>
    </source>
</evidence>
<dbReference type="InterPro" id="IPR001452">
    <property type="entry name" value="SH3_domain"/>
</dbReference>
<dbReference type="PROSITE" id="PS50002">
    <property type="entry name" value="SH3"/>
    <property type="match status" value="1"/>
</dbReference>
<feature type="compositionally biased region" description="Low complexity" evidence="3">
    <location>
        <begin position="153"/>
        <end position="162"/>
    </location>
</feature>
<feature type="compositionally biased region" description="Basic residues" evidence="3">
    <location>
        <begin position="115"/>
        <end position="130"/>
    </location>
</feature>
<dbReference type="SMART" id="SM00326">
    <property type="entry name" value="SH3"/>
    <property type="match status" value="1"/>
</dbReference>
<comment type="caution">
    <text evidence="5">The sequence shown here is derived from an EMBL/GenBank/DDBJ whole genome shotgun (WGS) entry which is preliminary data.</text>
</comment>
<feature type="region of interest" description="Disordered" evidence="3">
    <location>
        <begin position="276"/>
        <end position="305"/>
    </location>
</feature>
<feature type="compositionally biased region" description="Basic residues" evidence="3">
    <location>
        <begin position="84"/>
        <end position="94"/>
    </location>
</feature>
<gene>
    <name evidence="5" type="ORF">J0S82_015366</name>
</gene>
<evidence type="ECO:0000313" key="5">
    <source>
        <dbReference type="EMBL" id="KAG8516152.1"/>
    </source>
</evidence>
<keyword evidence="6" id="KW-1185">Reference proteome</keyword>
<evidence type="ECO:0000256" key="1">
    <source>
        <dbReference type="ARBA" id="ARBA00022443"/>
    </source>
</evidence>
<dbReference type="InterPro" id="IPR036028">
    <property type="entry name" value="SH3-like_dom_sf"/>
</dbReference>
<evidence type="ECO:0000313" key="6">
    <source>
        <dbReference type="Proteomes" id="UP000700334"/>
    </source>
</evidence>
<proteinExistence type="predicted"/>
<dbReference type="SUPFAM" id="SSF50044">
    <property type="entry name" value="SH3-domain"/>
    <property type="match status" value="1"/>
</dbReference>
<protein>
    <submittedName>
        <fullName evidence="5">Phosphatidylinositol 3-kinase regulatory subunit alpha</fullName>
    </submittedName>
</protein>
<feature type="region of interest" description="Disordered" evidence="3">
    <location>
        <begin position="1"/>
        <end position="235"/>
    </location>
</feature>
<feature type="region of interest" description="Disordered" evidence="3">
    <location>
        <begin position="506"/>
        <end position="540"/>
    </location>
</feature>
<evidence type="ECO:0000256" key="3">
    <source>
        <dbReference type="SAM" id="MobiDB-lite"/>
    </source>
</evidence>
<name>A0A8J6ABT8_GALPY</name>
<dbReference type="AlphaFoldDB" id="A0A8J6ABT8"/>